<dbReference type="CDD" id="cd08771">
    <property type="entry name" value="DLP_1"/>
    <property type="match status" value="1"/>
</dbReference>
<dbReference type="PANTHER" id="PTHR11566">
    <property type="entry name" value="DYNAMIN"/>
    <property type="match status" value="1"/>
</dbReference>
<dbReference type="GO" id="GO:0008017">
    <property type="term" value="F:microtubule binding"/>
    <property type="evidence" value="ECO:0007669"/>
    <property type="project" value="TreeGrafter"/>
</dbReference>
<dbReference type="InterPro" id="IPR020850">
    <property type="entry name" value="GED_dom"/>
</dbReference>
<dbReference type="GO" id="GO:0005737">
    <property type="term" value="C:cytoplasm"/>
    <property type="evidence" value="ECO:0007669"/>
    <property type="project" value="TreeGrafter"/>
</dbReference>
<dbReference type="GO" id="GO:0016559">
    <property type="term" value="P:peroxisome fission"/>
    <property type="evidence" value="ECO:0007669"/>
    <property type="project" value="TreeGrafter"/>
</dbReference>
<dbReference type="Pfam" id="PF00350">
    <property type="entry name" value="Dynamin_N"/>
    <property type="match status" value="1"/>
</dbReference>
<dbReference type="GO" id="GO:0016020">
    <property type="term" value="C:membrane"/>
    <property type="evidence" value="ECO:0007669"/>
    <property type="project" value="TreeGrafter"/>
</dbReference>
<keyword evidence="4" id="KW-0175">Coiled coil</keyword>
<evidence type="ECO:0000256" key="1">
    <source>
        <dbReference type="ARBA" id="ARBA00022741"/>
    </source>
</evidence>
<evidence type="ECO:0000256" key="4">
    <source>
        <dbReference type="SAM" id="Coils"/>
    </source>
</evidence>
<dbReference type="InterPro" id="IPR022812">
    <property type="entry name" value="Dynamin"/>
</dbReference>
<comment type="caution">
    <text evidence="7">The sequence shown here is derived from an EMBL/GenBank/DDBJ whole genome shotgun (WGS) entry which is preliminary data.</text>
</comment>
<keyword evidence="2 3" id="KW-0342">GTP-binding</keyword>
<dbReference type="PRINTS" id="PR00195">
    <property type="entry name" value="DYNAMIN"/>
</dbReference>
<dbReference type="Proteomes" id="UP001201812">
    <property type="component" value="Unassembled WGS sequence"/>
</dbReference>
<dbReference type="GO" id="GO:0048312">
    <property type="term" value="P:intracellular distribution of mitochondria"/>
    <property type="evidence" value="ECO:0007669"/>
    <property type="project" value="TreeGrafter"/>
</dbReference>
<dbReference type="InterPro" id="IPR030381">
    <property type="entry name" value="G_DYNAMIN_dom"/>
</dbReference>
<dbReference type="SMART" id="SM00302">
    <property type="entry name" value="GED"/>
    <property type="match status" value="1"/>
</dbReference>
<dbReference type="InterPro" id="IPR000375">
    <property type="entry name" value="Dynamin_stalk"/>
</dbReference>
<evidence type="ECO:0000313" key="7">
    <source>
        <dbReference type="EMBL" id="KAI1718201.1"/>
    </source>
</evidence>
<dbReference type="EMBL" id="JAKKPZ010000008">
    <property type="protein sequence ID" value="KAI1718201.1"/>
    <property type="molecule type" value="Genomic_DNA"/>
</dbReference>
<dbReference type="PROSITE" id="PS51718">
    <property type="entry name" value="G_DYNAMIN_2"/>
    <property type="match status" value="1"/>
</dbReference>
<evidence type="ECO:0000259" key="5">
    <source>
        <dbReference type="PROSITE" id="PS51388"/>
    </source>
</evidence>
<feature type="domain" description="GED" evidence="5">
    <location>
        <begin position="588"/>
        <end position="678"/>
    </location>
</feature>
<feature type="coiled-coil region" evidence="4">
    <location>
        <begin position="639"/>
        <end position="669"/>
    </location>
</feature>
<keyword evidence="8" id="KW-1185">Reference proteome</keyword>
<dbReference type="GO" id="GO:0005525">
    <property type="term" value="F:GTP binding"/>
    <property type="evidence" value="ECO:0007669"/>
    <property type="project" value="UniProtKB-KW"/>
</dbReference>
<accession>A0AAD4N863</accession>
<dbReference type="SMART" id="SM00053">
    <property type="entry name" value="DYNc"/>
    <property type="match status" value="1"/>
</dbReference>
<protein>
    <submittedName>
        <fullName evidence="7">Dynamin central region domain-containing protein</fullName>
    </submittedName>
</protein>
<evidence type="ECO:0000259" key="6">
    <source>
        <dbReference type="PROSITE" id="PS51718"/>
    </source>
</evidence>
<comment type="similarity">
    <text evidence="3">Belongs to the TRAFAC class dynamin-like GTPase superfamily. Dynamin/Fzo/YdjA family.</text>
</comment>
<dbReference type="Gene3D" id="3.40.50.300">
    <property type="entry name" value="P-loop containing nucleotide triphosphate hydrolases"/>
    <property type="match status" value="1"/>
</dbReference>
<dbReference type="PROSITE" id="PS51388">
    <property type="entry name" value="GED"/>
    <property type="match status" value="1"/>
</dbReference>
<dbReference type="InterPro" id="IPR027417">
    <property type="entry name" value="P-loop_NTPase"/>
</dbReference>
<evidence type="ECO:0000256" key="3">
    <source>
        <dbReference type="RuleBase" id="RU003932"/>
    </source>
</evidence>
<dbReference type="InterPro" id="IPR045063">
    <property type="entry name" value="Dynamin_N"/>
</dbReference>
<dbReference type="InterPro" id="IPR019762">
    <property type="entry name" value="Dynamin_GTPase_CS"/>
</dbReference>
<dbReference type="AlphaFoldDB" id="A0AAD4N863"/>
<dbReference type="GO" id="GO:0006897">
    <property type="term" value="P:endocytosis"/>
    <property type="evidence" value="ECO:0007669"/>
    <property type="project" value="TreeGrafter"/>
</dbReference>
<reference evidence="7" key="1">
    <citation type="submission" date="2022-01" db="EMBL/GenBank/DDBJ databases">
        <title>Genome Sequence Resource for Two Populations of Ditylenchus destructor, the Migratory Endoparasitic Phytonematode.</title>
        <authorList>
            <person name="Zhang H."/>
            <person name="Lin R."/>
            <person name="Xie B."/>
        </authorList>
    </citation>
    <scope>NUCLEOTIDE SEQUENCE</scope>
    <source>
        <strain evidence="7">BazhouSP</strain>
    </source>
</reference>
<sequence length="678" mass="76811">MEELIPIIGKLQDVFATVGRGKDIELPQIVVVGSQSAGKSSVMEGIVGRDFLPRGSGIVTRRPLLLHLHNVGPEDPRRKWGDEWETEDFAVFDHEKEKHYTDFEEVRKEIERETDKLTGINKGISDVPIVLKVSSDKVVNLTLVDLPGITKVPVGDQPKDIELKIRAMIMKYIENPKSLILAVTTANQDITNSDALKMAKEVDEEGLRTLVVLTKLDLMDRGTDATKVLKGITIPVKLGIVGVVNRSQEDINKNKSVKDCVQDEEKFFRKKYPSIANVNGIAYLAKRLNLLLIEHIRACLPELKNRIRAKTREFEKKLAILGEQVTPQRKAIMKSQCISRFVDRYMEAIKGNRDVKSLCGGAKIRNILHEKFSKALDELEPLRSYTPDDLMTFIRNSTGVKQLLSVPEVCFEDNAQEQIEHFEGPSIECLEKVHEELAELVDAYRDVKHDVKRFPHLYGKIQEICKNVLQSRFQIASQSVKELIEMEKALVNGSHVKLKYILRDYSIGHRKNQAGGDNNISLLVAPKAVDPNVEPECVCLTGESCPWEPELSSKLAKDELKEMKKIHKDGKDADGLTESISTKEKRDYIATARLVRQYFDIVREIMKEQIPKCIMLKMLGNLKEDLHSSLTEKLNEDGNDNLLDESKHIEKQRQEAKEMLAALKEAIILTNEINDAEF</sequence>
<feature type="domain" description="Dynamin-type G" evidence="6">
    <location>
        <begin position="23"/>
        <end position="301"/>
    </location>
</feature>
<dbReference type="Pfam" id="PF02212">
    <property type="entry name" value="GED"/>
    <property type="match status" value="1"/>
</dbReference>
<dbReference type="PROSITE" id="PS00410">
    <property type="entry name" value="G_DYNAMIN_1"/>
    <property type="match status" value="1"/>
</dbReference>
<dbReference type="InterPro" id="IPR003130">
    <property type="entry name" value="GED"/>
</dbReference>
<name>A0AAD4N863_9BILA</name>
<organism evidence="7 8">
    <name type="scientific">Ditylenchus destructor</name>
    <dbReference type="NCBI Taxonomy" id="166010"/>
    <lineage>
        <taxon>Eukaryota</taxon>
        <taxon>Metazoa</taxon>
        <taxon>Ecdysozoa</taxon>
        <taxon>Nematoda</taxon>
        <taxon>Chromadorea</taxon>
        <taxon>Rhabditida</taxon>
        <taxon>Tylenchina</taxon>
        <taxon>Tylenchomorpha</taxon>
        <taxon>Sphaerularioidea</taxon>
        <taxon>Anguinidae</taxon>
        <taxon>Anguininae</taxon>
        <taxon>Ditylenchus</taxon>
    </lineage>
</organism>
<dbReference type="GO" id="GO:0000266">
    <property type="term" value="P:mitochondrial fission"/>
    <property type="evidence" value="ECO:0007669"/>
    <property type="project" value="TreeGrafter"/>
</dbReference>
<keyword evidence="1 3" id="KW-0547">Nucleotide-binding</keyword>
<proteinExistence type="inferred from homology"/>
<dbReference type="PANTHER" id="PTHR11566:SF21">
    <property type="entry name" value="DYNAMIN RELATED PROTEIN 1, ISOFORM A"/>
    <property type="match status" value="1"/>
</dbReference>
<dbReference type="FunFam" id="3.40.50.300:FF:001027">
    <property type="entry name" value="dynamin-related protein 3A"/>
    <property type="match status" value="1"/>
</dbReference>
<gene>
    <name evidence="7" type="ORF">DdX_06620</name>
</gene>
<dbReference type="SUPFAM" id="SSF52540">
    <property type="entry name" value="P-loop containing nucleoside triphosphate hydrolases"/>
    <property type="match status" value="1"/>
</dbReference>
<dbReference type="Gene3D" id="1.20.120.1240">
    <property type="entry name" value="Dynamin, middle domain"/>
    <property type="match status" value="1"/>
</dbReference>
<dbReference type="GO" id="GO:0005874">
    <property type="term" value="C:microtubule"/>
    <property type="evidence" value="ECO:0007669"/>
    <property type="project" value="TreeGrafter"/>
</dbReference>
<dbReference type="Pfam" id="PF01031">
    <property type="entry name" value="Dynamin_M"/>
    <property type="match status" value="1"/>
</dbReference>
<evidence type="ECO:0000256" key="2">
    <source>
        <dbReference type="ARBA" id="ARBA00023134"/>
    </source>
</evidence>
<dbReference type="InterPro" id="IPR001401">
    <property type="entry name" value="Dynamin_GTPase"/>
</dbReference>
<dbReference type="GO" id="GO:0003924">
    <property type="term" value="F:GTPase activity"/>
    <property type="evidence" value="ECO:0007669"/>
    <property type="project" value="InterPro"/>
</dbReference>
<evidence type="ECO:0000313" key="8">
    <source>
        <dbReference type="Proteomes" id="UP001201812"/>
    </source>
</evidence>